<feature type="transmembrane region" description="Helical" evidence="1">
    <location>
        <begin position="12"/>
        <end position="37"/>
    </location>
</feature>
<feature type="transmembrane region" description="Helical" evidence="1">
    <location>
        <begin position="194"/>
        <end position="215"/>
    </location>
</feature>
<reference evidence="2" key="1">
    <citation type="journal article" date="2021" name="PeerJ">
        <title>Extensive microbial diversity within the chicken gut microbiome revealed by metagenomics and culture.</title>
        <authorList>
            <person name="Gilroy R."/>
            <person name="Ravi A."/>
            <person name="Getino M."/>
            <person name="Pursley I."/>
            <person name="Horton D.L."/>
            <person name="Alikhan N.F."/>
            <person name="Baker D."/>
            <person name="Gharbi K."/>
            <person name="Hall N."/>
            <person name="Watson M."/>
            <person name="Adriaenssens E.M."/>
            <person name="Foster-Nyarko E."/>
            <person name="Jarju S."/>
            <person name="Secka A."/>
            <person name="Antonio M."/>
            <person name="Oren A."/>
            <person name="Chaudhuri R.R."/>
            <person name="La Ragione R."/>
            <person name="Hildebrand F."/>
            <person name="Pallen M.J."/>
        </authorList>
    </citation>
    <scope>NUCLEOTIDE SEQUENCE</scope>
    <source>
        <strain evidence="2">ChiSjej5B23-2810</strain>
    </source>
</reference>
<dbReference type="InterPro" id="IPR006311">
    <property type="entry name" value="TAT_signal"/>
</dbReference>
<keyword evidence="1" id="KW-1133">Transmembrane helix</keyword>
<gene>
    <name evidence="2" type="ORF">H9703_08040</name>
</gene>
<feature type="transmembrane region" description="Helical" evidence="1">
    <location>
        <begin position="105"/>
        <end position="123"/>
    </location>
</feature>
<evidence type="ECO:0000313" key="3">
    <source>
        <dbReference type="Proteomes" id="UP000823906"/>
    </source>
</evidence>
<name>A0A9D2T3T6_9FIRM</name>
<organism evidence="2 3">
    <name type="scientific">Candidatus Faecalibacterium faecigallinarum</name>
    <dbReference type="NCBI Taxonomy" id="2838577"/>
    <lineage>
        <taxon>Bacteria</taxon>
        <taxon>Bacillati</taxon>
        <taxon>Bacillota</taxon>
        <taxon>Clostridia</taxon>
        <taxon>Eubacteriales</taxon>
        <taxon>Oscillospiraceae</taxon>
        <taxon>Faecalibacterium</taxon>
    </lineage>
</organism>
<dbReference type="Pfam" id="PF11368">
    <property type="entry name" value="DUF3169"/>
    <property type="match status" value="1"/>
</dbReference>
<comment type="caution">
    <text evidence="2">The sequence shown here is derived from an EMBL/GenBank/DDBJ whole genome shotgun (WGS) entry which is preliminary data.</text>
</comment>
<feature type="transmembrane region" description="Helical" evidence="1">
    <location>
        <begin position="129"/>
        <end position="147"/>
    </location>
</feature>
<proteinExistence type="predicted"/>
<dbReference type="PROSITE" id="PS51318">
    <property type="entry name" value="TAT"/>
    <property type="match status" value="1"/>
</dbReference>
<dbReference type="EMBL" id="DWWN01000053">
    <property type="protein sequence ID" value="HJC46063.1"/>
    <property type="molecule type" value="Genomic_DNA"/>
</dbReference>
<dbReference type="InterPro" id="IPR021509">
    <property type="entry name" value="DUF3169"/>
</dbReference>
<evidence type="ECO:0000256" key="1">
    <source>
        <dbReference type="SAM" id="Phobius"/>
    </source>
</evidence>
<accession>A0A9D2T3T6</accession>
<evidence type="ECO:0000313" key="2">
    <source>
        <dbReference type="EMBL" id="HJC46063.1"/>
    </source>
</evidence>
<feature type="transmembrane region" description="Helical" evidence="1">
    <location>
        <begin position="221"/>
        <end position="242"/>
    </location>
</feature>
<reference evidence="2" key="2">
    <citation type="submission" date="2021-04" db="EMBL/GenBank/DDBJ databases">
        <authorList>
            <person name="Gilroy R."/>
        </authorList>
    </citation>
    <scope>NUCLEOTIDE SEQUENCE</scope>
    <source>
        <strain evidence="2">ChiSjej5B23-2810</strain>
    </source>
</reference>
<protein>
    <submittedName>
        <fullName evidence="2">DUF3169 family protein</fullName>
    </submittedName>
</protein>
<dbReference type="Proteomes" id="UP000823906">
    <property type="component" value="Unassembled WGS sequence"/>
</dbReference>
<sequence>MKDSVQQDNRRALPKFLAVVAASAVLGGIGGFLAAAAAKPEMLEAMRTGLDRVMQMVGPWGIPVSSVVLLLPAWLHYCSARRLYRCLEPDAEENTVEEIQRRTNFSLLFNTLETIFAFFFLAASFQYTYAPFNVVLFLIAMTCIILLEQKVIDLTRRINPEKKGSAYDLKFQKTWFASCDEAEQAQIGQASFQAFRTTTVACMIVYVVLTLINFIAGTGLLPVLTALVIFGVLQVSYLLACIRTRRHIRR</sequence>
<feature type="transmembrane region" description="Helical" evidence="1">
    <location>
        <begin position="57"/>
        <end position="75"/>
    </location>
</feature>
<keyword evidence="1" id="KW-0472">Membrane</keyword>
<dbReference type="AlphaFoldDB" id="A0A9D2T3T6"/>
<keyword evidence="1" id="KW-0812">Transmembrane</keyword>